<evidence type="ECO:0000256" key="6">
    <source>
        <dbReference type="ARBA" id="ARBA00022837"/>
    </source>
</evidence>
<keyword evidence="3" id="KW-0964">Secreted</keyword>
<evidence type="ECO:0000256" key="1">
    <source>
        <dbReference type="ARBA" id="ARBA00001913"/>
    </source>
</evidence>
<sequence length="224" mass="25511">RPPSPPADATNPTIAPTTTPSITSSSPSPAWTTASPSRVSVCLRYFAELSDYQRVFALSPYVLANRLSFSSFKPLWSRITPDFWTRVCVTVDTRRGVAQVFKNGFISIRKRLPWEYVWTGAPVIDISGFDGQVTDVQVWDFPLPYTEIFSYMNNGDFSPYRGNVITWSQVSYSARNNALLEDRYDWQLKRPIGGGDGRHGPMGEKMKFQNVHGKKERKRERMLM</sequence>
<dbReference type="SUPFAM" id="SSF49899">
    <property type="entry name" value="Concanavalin A-like lectins/glucanases"/>
    <property type="match status" value="1"/>
</dbReference>
<keyword evidence="7" id="KW-1015">Disulfide bond</keyword>
<dbReference type="GeneTree" id="ENSGT00530000066252"/>
<dbReference type="InterPro" id="IPR001759">
    <property type="entry name" value="PTX_dom"/>
</dbReference>
<evidence type="ECO:0000256" key="2">
    <source>
        <dbReference type="ARBA" id="ARBA00004613"/>
    </source>
</evidence>
<accession>A0A667X4V5</accession>
<reference evidence="11" key="3">
    <citation type="submission" date="2025-09" db="UniProtKB">
        <authorList>
            <consortium name="Ensembl"/>
        </authorList>
    </citation>
    <scope>IDENTIFICATION</scope>
</reference>
<dbReference type="InParanoid" id="A0A667X4V5"/>
<evidence type="ECO:0000313" key="11">
    <source>
        <dbReference type="Ensembl" id="ENSMMDP00005012880.1"/>
    </source>
</evidence>
<keyword evidence="4" id="KW-0479">Metal-binding</keyword>
<gene>
    <name evidence="11" type="primary">LOC115355639</name>
</gene>
<dbReference type="InterPro" id="IPR013320">
    <property type="entry name" value="ConA-like_dom_sf"/>
</dbReference>
<keyword evidence="6" id="KW-0106">Calcium</keyword>
<evidence type="ECO:0000256" key="3">
    <source>
        <dbReference type="ARBA" id="ARBA00022525"/>
    </source>
</evidence>
<dbReference type="InterPro" id="IPR051005">
    <property type="entry name" value="Pentraxin_domain"/>
</dbReference>
<dbReference type="GO" id="GO:0005576">
    <property type="term" value="C:extracellular region"/>
    <property type="evidence" value="ECO:0007669"/>
    <property type="project" value="UniProtKB-SubCell"/>
</dbReference>
<comment type="similarity">
    <text evidence="8">Belongs to the pentraxin family.</text>
</comment>
<dbReference type="Gene3D" id="2.60.120.200">
    <property type="match status" value="1"/>
</dbReference>
<comment type="subcellular location">
    <subcellularLocation>
        <location evidence="2">Secreted</location>
    </subcellularLocation>
</comment>
<dbReference type="AlphaFoldDB" id="A0A667X4V5"/>
<keyword evidence="5" id="KW-0732">Signal</keyword>
<reference evidence="11" key="1">
    <citation type="submission" date="2019-06" db="EMBL/GenBank/DDBJ databases">
        <authorList>
            <consortium name="Wellcome Sanger Institute Data Sharing"/>
        </authorList>
    </citation>
    <scope>NUCLEOTIDE SEQUENCE [LARGE SCALE GENOMIC DNA]</scope>
</reference>
<evidence type="ECO:0000256" key="5">
    <source>
        <dbReference type="ARBA" id="ARBA00022729"/>
    </source>
</evidence>
<name>A0A667X4V5_9TELE</name>
<dbReference type="PANTHER" id="PTHR45869:SF7">
    <property type="entry name" value="C-REACTIVE PROTEIN"/>
    <property type="match status" value="1"/>
</dbReference>
<protein>
    <recommendedName>
        <fullName evidence="10">Pentraxin (PTX) domain-containing protein</fullName>
    </recommendedName>
</protein>
<comment type="cofactor">
    <cofactor evidence="1">
        <name>Ca(2+)</name>
        <dbReference type="ChEBI" id="CHEBI:29108"/>
    </cofactor>
</comment>
<evidence type="ECO:0000259" key="10">
    <source>
        <dbReference type="SMART" id="SM00159"/>
    </source>
</evidence>
<keyword evidence="12" id="KW-1185">Reference proteome</keyword>
<feature type="domain" description="Pentraxin (PTX)" evidence="10">
    <location>
        <begin position="9"/>
        <end position="187"/>
    </location>
</feature>
<feature type="region of interest" description="Disordered" evidence="9">
    <location>
        <begin position="1"/>
        <end position="34"/>
    </location>
</feature>
<dbReference type="SMART" id="SM00159">
    <property type="entry name" value="PTX"/>
    <property type="match status" value="1"/>
</dbReference>
<dbReference type="GO" id="GO:0046872">
    <property type="term" value="F:metal ion binding"/>
    <property type="evidence" value="ECO:0007669"/>
    <property type="project" value="UniProtKB-KW"/>
</dbReference>
<reference evidence="11" key="2">
    <citation type="submission" date="2025-08" db="UniProtKB">
        <authorList>
            <consortium name="Ensembl"/>
        </authorList>
    </citation>
    <scope>IDENTIFICATION</scope>
</reference>
<feature type="compositionally biased region" description="Low complexity" evidence="9">
    <location>
        <begin position="7"/>
        <end position="34"/>
    </location>
</feature>
<evidence type="ECO:0000256" key="9">
    <source>
        <dbReference type="SAM" id="MobiDB-lite"/>
    </source>
</evidence>
<evidence type="ECO:0000256" key="4">
    <source>
        <dbReference type="ARBA" id="ARBA00022723"/>
    </source>
</evidence>
<organism evidence="11 12">
    <name type="scientific">Myripristis murdjan</name>
    <name type="common">pinecone soldierfish</name>
    <dbReference type="NCBI Taxonomy" id="586833"/>
    <lineage>
        <taxon>Eukaryota</taxon>
        <taxon>Metazoa</taxon>
        <taxon>Chordata</taxon>
        <taxon>Craniata</taxon>
        <taxon>Vertebrata</taxon>
        <taxon>Euteleostomi</taxon>
        <taxon>Actinopterygii</taxon>
        <taxon>Neopterygii</taxon>
        <taxon>Teleostei</taxon>
        <taxon>Neoteleostei</taxon>
        <taxon>Acanthomorphata</taxon>
        <taxon>Holocentriformes</taxon>
        <taxon>Holocentridae</taxon>
        <taxon>Myripristis</taxon>
    </lineage>
</organism>
<evidence type="ECO:0000256" key="7">
    <source>
        <dbReference type="ARBA" id="ARBA00023157"/>
    </source>
</evidence>
<dbReference type="Proteomes" id="UP000472263">
    <property type="component" value="Chromosome 23"/>
</dbReference>
<dbReference type="PANTHER" id="PTHR45869">
    <property type="entry name" value="C-REACTIVE PROTEIN-RELATED"/>
    <property type="match status" value="1"/>
</dbReference>
<evidence type="ECO:0000313" key="12">
    <source>
        <dbReference type="Proteomes" id="UP000472263"/>
    </source>
</evidence>
<dbReference type="Ensembl" id="ENSMMDT00005013249.1">
    <property type="protein sequence ID" value="ENSMMDP00005012880.1"/>
    <property type="gene ID" value="ENSMMDG00005006761.1"/>
</dbReference>
<evidence type="ECO:0000256" key="8">
    <source>
        <dbReference type="ARBA" id="ARBA00038102"/>
    </source>
</evidence>
<proteinExistence type="inferred from homology"/>